<evidence type="ECO:0008006" key="4">
    <source>
        <dbReference type="Google" id="ProtNLM"/>
    </source>
</evidence>
<evidence type="ECO:0000256" key="1">
    <source>
        <dbReference type="SAM" id="SignalP"/>
    </source>
</evidence>
<evidence type="ECO:0000313" key="3">
    <source>
        <dbReference type="Proteomes" id="UP001430065"/>
    </source>
</evidence>
<dbReference type="Proteomes" id="UP001430065">
    <property type="component" value="Unassembled WGS sequence"/>
</dbReference>
<dbReference type="EMBL" id="JADIKC010000013">
    <property type="protein sequence ID" value="MBM7123552.1"/>
    <property type="molecule type" value="Genomic_DNA"/>
</dbReference>
<feature type="chain" id="PRO_5045716756" description="DUF3426 domain-containing protein" evidence="1">
    <location>
        <begin position="24"/>
        <end position="115"/>
    </location>
</feature>
<dbReference type="RefSeq" id="WP_204638075.1">
    <property type="nucleotide sequence ID" value="NZ_JADIKC010000013.1"/>
</dbReference>
<sequence>MNLRSAAVSLLLLLCVASSTAVAGEPLKHRVRVGSYRVERDVTPGRNKIVGTLTNVSHTPVHTAKVRFRLFDAKGHAVGQAVDEVHDLGAGQTWKFHARARGNVSRARLVSVEAR</sequence>
<gene>
    <name evidence="2" type="ORF">ISP20_20475</name>
</gene>
<feature type="signal peptide" evidence="1">
    <location>
        <begin position="1"/>
        <end position="23"/>
    </location>
</feature>
<name>A0ABS2JYJ4_9GAMM</name>
<organism evidence="2 3">
    <name type="scientific">Dyella kyungheensis</name>
    <dbReference type="NCBI Taxonomy" id="1242174"/>
    <lineage>
        <taxon>Bacteria</taxon>
        <taxon>Pseudomonadati</taxon>
        <taxon>Pseudomonadota</taxon>
        <taxon>Gammaproteobacteria</taxon>
        <taxon>Lysobacterales</taxon>
        <taxon>Rhodanobacteraceae</taxon>
        <taxon>Dyella</taxon>
    </lineage>
</organism>
<dbReference type="NCBIfam" id="NF038353">
    <property type="entry name" value="FxLYD_dom"/>
    <property type="match status" value="1"/>
</dbReference>
<accession>A0ABS2JYJ4</accession>
<proteinExistence type="predicted"/>
<reference evidence="2 3" key="1">
    <citation type="submission" date="2020-10" db="EMBL/GenBank/DDBJ databases">
        <title>Phylogeny of dyella-like bacteria.</title>
        <authorList>
            <person name="Fu J."/>
        </authorList>
    </citation>
    <scope>NUCLEOTIDE SEQUENCE [LARGE SCALE GENOMIC DNA]</scope>
    <source>
        <strain evidence="2 3">THG-B117</strain>
    </source>
</reference>
<dbReference type="InterPro" id="IPR047676">
    <property type="entry name" value="FxLYD_dom"/>
</dbReference>
<keyword evidence="3" id="KW-1185">Reference proteome</keyword>
<protein>
    <recommendedName>
        <fullName evidence="4">DUF3426 domain-containing protein</fullName>
    </recommendedName>
</protein>
<evidence type="ECO:0000313" key="2">
    <source>
        <dbReference type="EMBL" id="MBM7123552.1"/>
    </source>
</evidence>
<comment type="caution">
    <text evidence="2">The sequence shown here is derived from an EMBL/GenBank/DDBJ whole genome shotgun (WGS) entry which is preliminary data.</text>
</comment>
<keyword evidence="1" id="KW-0732">Signal</keyword>